<evidence type="ECO:0000256" key="1">
    <source>
        <dbReference type="SAM" id="MobiDB-lite"/>
    </source>
</evidence>
<sequence length="66" mass="7665">MGNGSQESRNNPQSRRSSSNSERLESPSEQELSELRDLAQREMDYDLSHRGDKQSSDTSRRSHDRR</sequence>
<proteinExistence type="predicted"/>
<evidence type="ECO:0000313" key="3">
    <source>
        <dbReference type="Proteomes" id="UP000249061"/>
    </source>
</evidence>
<evidence type="ECO:0000313" key="2">
    <source>
        <dbReference type="EMBL" id="PZR08606.1"/>
    </source>
</evidence>
<feature type="region of interest" description="Disordered" evidence="1">
    <location>
        <begin position="1"/>
        <end position="66"/>
    </location>
</feature>
<feature type="compositionally biased region" description="Basic and acidic residues" evidence="1">
    <location>
        <begin position="33"/>
        <end position="66"/>
    </location>
</feature>
<protein>
    <submittedName>
        <fullName evidence="2">Uncharacterized protein</fullName>
    </submittedName>
</protein>
<feature type="compositionally biased region" description="Low complexity" evidence="1">
    <location>
        <begin position="1"/>
        <end position="21"/>
    </location>
</feature>
<accession>A0A2W5T8B1</accession>
<name>A0A2W5T8B1_9BACT</name>
<dbReference type="Proteomes" id="UP000249061">
    <property type="component" value="Unassembled WGS sequence"/>
</dbReference>
<organism evidence="2 3">
    <name type="scientific">Archangium gephyra</name>
    <dbReference type="NCBI Taxonomy" id="48"/>
    <lineage>
        <taxon>Bacteria</taxon>
        <taxon>Pseudomonadati</taxon>
        <taxon>Myxococcota</taxon>
        <taxon>Myxococcia</taxon>
        <taxon>Myxococcales</taxon>
        <taxon>Cystobacterineae</taxon>
        <taxon>Archangiaceae</taxon>
        <taxon>Archangium</taxon>
    </lineage>
</organism>
<dbReference type="EMBL" id="QFQP01000024">
    <property type="protein sequence ID" value="PZR08606.1"/>
    <property type="molecule type" value="Genomic_DNA"/>
</dbReference>
<dbReference type="AlphaFoldDB" id="A0A2W5T8B1"/>
<reference evidence="2 3" key="1">
    <citation type="submission" date="2017-08" db="EMBL/GenBank/DDBJ databases">
        <title>Infants hospitalized years apart are colonized by the same room-sourced microbial strains.</title>
        <authorList>
            <person name="Brooks B."/>
            <person name="Olm M.R."/>
            <person name="Firek B.A."/>
            <person name="Baker R."/>
            <person name="Thomas B.C."/>
            <person name="Morowitz M.J."/>
            <person name="Banfield J.F."/>
        </authorList>
    </citation>
    <scope>NUCLEOTIDE SEQUENCE [LARGE SCALE GENOMIC DNA]</scope>
    <source>
        <strain evidence="2">S2_003_000_R2_14</strain>
    </source>
</reference>
<comment type="caution">
    <text evidence="2">The sequence shown here is derived from an EMBL/GenBank/DDBJ whole genome shotgun (WGS) entry which is preliminary data.</text>
</comment>
<gene>
    <name evidence="2" type="ORF">DI536_24175</name>
</gene>